<dbReference type="EMBL" id="ML991805">
    <property type="protein sequence ID" value="KAF2233570.1"/>
    <property type="molecule type" value="Genomic_DNA"/>
</dbReference>
<name>A0A6A6H795_VIRVR</name>
<dbReference type="AlphaFoldDB" id="A0A6A6H795"/>
<dbReference type="Proteomes" id="UP000800092">
    <property type="component" value="Unassembled WGS sequence"/>
</dbReference>
<sequence>MHCLSPPLCPAPEVASLSSTSHRVVTSKPSPPLAHNQTNRICKPSLHCLHCQQTVFRSVLDGEPDTLPKTLLPRTRTLHSPLKWQSFLWILQGPSQLRPSHLAVQGKRIVLSISWLVTKFEVSCLFGPSAVDGSLMHTLEEALMNLVESGTGDRDTGKSRWVVRGGREPFRLCLPSRSCVYIFH</sequence>
<gene>
    <name evidence="1" type="ORF">EV356DRAFT_197643</name>
</gene>
<evidence type="ECO:0000313" key="1">
    <source>
        <dbReference type="EMBL" id="KAF2233570.1"/>
    </source>
</evidence>
<protein>
    <submittedName>
        <fullName evidence="1">Uncharacterized protein</fullName>
    </submittedName>
</protein>
<evidence type="ECO:0000313" key="2">
    <source>
        <dbReference type="Proteomes" id="UP000800092"/>
    </source>
</evidence>
<accession>A0A6A6H795</accession>
<proteinExistence type="predicted"/>
<keyword evidence="2" id="KW-1185">Reference proteome</keyword>
<organism evidence="1 2">
    <name type="scientific">Viridothelium virens</name>
    <name type="common">Speckled blister lichen</name>
    <name type="synonym">Trypethelium virens</name>
    <dbReference type="NCBI Taxonomy" id="1048519"/>
    <lineage>
        <taxon>Eukaryota</taxon>
        <taxon>Fungi</taxon>
        <taxon>Dikarya</taxon>
        <taxon>Ascomycota</taxon>
        <taxon>Pezizomycotina</taxon>
        <taxon>Dothideomycetes</taxon>
        <taxon>Dothideomycetes incertae sedis</taxon>
        <taxon>Trypetheliales</taxon>
        <taxon>Trypetheliaceae</taxon>
        <taxon>Viridothelium</taxon>
    </lineage>
</organism>
<reference evidence="1" key="1">
    <citation type="journal article" date="2020" name="Stud. Mycol.">
        <title>101 Dothideomycetes genomes: a test case for predicting lifestyles and emergence of pathogens.</title>
        <authorList>
            <person name="Haridas S."/>
            <person name="Albert R."/>
            <person name="Binder M."/>
            <person name="Bloem J."/>
            <person name="Labutti K."/>
            <person name="Salamov A."/>
            <person name="Andreopoulos B."/>
            <person name="Baker S."/>
            <person name="Barry K."/>
            <person name="Bills G."/>
            <person name="Bluhm B."/>
            <person name="Cannon C."/>
            <person name="Castanera R."/>
            <person name="Culley D."/>
            <person name="Daum C."/>
            <person name="Ezra D."/>
            <person name="Gonzalez J."/>
            <person name="Henrissat B."/>
            <person name="Kuo A."/>
            <person name="Liang C."/>
            <person name="Lipzen A."/>
            <person name="Lutzoni F."/>
            <person name="Magnuson J."/>
            <person name="Mondo S."/>
            <person name="Nolan M."/>
            <person name="Ohm R."/>
            <person name="Pangilinan J."/>
            <person name="Park H.-J."/>
            <person name="Ramirez L."/>
            <person name="Alfaro M."/>
            <person name="Sun H."/>
            <person name="Tritt A."/>
            <person name="Yoshinaga Y."/>
            <person name="Zwiers L.-H."/>
            <person name="Turgeon B."/>
            <person name="Goodwin S."/>
            <person name="Spatafora J."/>
            <person name="Crous P."/>
            <person name="Grigoriev I."/>
        </authorList>
    </citation>
    <scope>NUCLEOTIDE SEQUENCE</scope>
    <source>
        <strain evidence="1">Tuck. ex Michener</strain>
    </source>
</reference>